<keyword evidence="2" id="KW-1185">Reference proteome</keyword>
<dbReference type="RefSeq" id="WP_344479384.1">
    <property type="nucleotide sequence ID" value="NZ_BAAAQX010000013.1"/>
</dbReference>
<name>A0ABN3CJP9_9ACTN</name>
<evidence type="ECO:0000313" key="2">
    <source>
        <dbReference type="Proteomes" id="UP001499843"/>
    </source>
</evidence>
<dbReference type="InterPro" id="IPR015797">
    <property type="entry name" value="NUDIX_hydrolase-like_dom_sf"/>
</dbReference>
<reference evidence="1 2" key="1">
    <citation type="journal article" date="2019" name="Int. J. Syst. Evol. Microbiol.">
        <title>The Global Catalogue of Microorganisms (GCM) 10K type strain sequencing project: providing services to taxonomists for standard genome sequencing and annotation.</title>
        <authorList>
            <consortium name="The Broad Institute Genomics Platform"/>
            <consortium name="The Broad Institute Genome Sequencing Center for Infectious Disease"/>
            <person name="Wu L."/>
            <person name="Ma J."/>
        </authorList>
    </citation>
    <scope>NUCLEOTIDE SEQUENCE [LARGE SCALE GENOMIC DNA]</scope>
    <source>
        <strain evidence="1 2">JCM 16114</strain>
    </source>
</reference>
<gene>
    <name evidence="1" type="ORF">GCM10009850_051480</name>
</gene>
<dbReference type="Proteomes" id="UP001499843">
    <property type="component" value="Unassembled WGS sequence"/>
</dbReference>
<evidence type="ECO:0008006" key="3">
    <source>
        <dbReference type="Google" id="ProtNLM"/>
    </source>
</evidence>
<dbReference type="EMBL" id="BAAAQX010000013">
    <property type="protein sequence ID" value="GAA2209689.1"/>
    <property type="molecule type" value="Genomic_DNA"/>
</dbReference>
<accession>A0ABN3CJP9</accession>
<protein>
    <recommendedName>
        <fullName evidence="3">NUDIX hydrolase</fullName>
    </recommendedName>
</protein>
<evidence type="ECO:0000313" key="1">
    <source>
        <dbReference type="EMBL" id="GAA2209689.1"/>
    </source>
</evidence>
<dbReference type="SUPFAM" id="SSF55811">
    <property type="entry name" value="Nudix"/>
    <property type="match status" value="1"/>
</dbReference>
<dbReference type="Gene3D" id="3.90.79.10">
    <property type="entry name" value="Nucleoside Triphosphate Pyrophosphohydrolase"/>
    <property type="match status" value="1"/>
</dbReference>
<proteinExistence type="predicted"/>
<sequence length="94" mass="10325">MREETGLQVRVGRLLYICDHLPVNVVHLTFKVTRVCGVVGDVTAGADTRPIDEVEFVRFSERFTHLAQAGFPEAGSYMGPKTTIGLLIHAVRTG</sequence>
<organism evidence="1 2">
    <name type="scientific">Nonomuraea monospora</name>
    <dbReference type="NCBI Taxonomy" id="568818"/>
    <lineage>
        <taxon>Bacteria</taxon>
        <taxon>Bacillati</taxon>
        <taxon>Actinomycetota</taxon>
        <taxon>Actinomycetes</taxon>
        <taxon>Streptosporangiales</taxon>
        <taxon>Streptosporangiaceae</taxon>
        <taxon>Nonomuraea</taxon>
    </lineage>
</organism>
<comment type="caution">
    <text evidence="1">The sequence shown here is derived from an EMBL/GenBank/DDBJ whole genome shotgun (WGS) entry which is preliminary data.</text>
</comment>